<gene>
    <name evidence="7" type="ORF">NQ317_007899</name>
</gene>
<dbReference type="Gene3D" id="3.30.160.60">
    <property type="entry name" value="Classic Zinc Finger"/>
    <property type="match status" value="2"/>
</dbReference>
<keyword evidence="4" id="KW-0862">Zinc</keyword>
<dbReference type="PROSITE" id="PS50157">
    <property type="entry name" value="ZINC_FINGER_C2H2_2"/>
    <property type="match status" value="1"/>
</dbReference>
<accession>A0ABQ9JS70</accession>
<keyword evidence="2" id="KW-0677">Repeat</keyword>
<dbReference type="InterPro" id="IPR013087">
    <property type="entry name" value="Znf_C2H2_type"/>
</dbReference>
<dbReference type="PANTHER" id="PTHR24379">
    <property type="entry name" value="KRAB AND ZINC FINGER DOMAIN-CONTAINING"/>
    <property type="match status" value="1"/>
</dbReference>
<dbReference type="PANTHER" id="PTHR24379:SF121">
    <property type="entry name" value="C2H2-TYPE DOMAIN-CONTAINING PROTEIN"/>
    <property type="match status" value="1"/>
</dbReference>
<dbReference type="Pfam" id="PF12874">
    <property type="entry name" value="zf-met"/>
    <property type="match status" value="2"/>
</dbReference>
<name>A0ABQ9JS70_9CUCU</name>
<dbReference type="EMBL" id="JAPWTJ010000201">
    <property type="protein sequence ID" value="KAJ8981124.1"/>
    <property type="molecule type" value="Genomic_DNA"/>
</dbReference>
<sequence length="213" mass="25525">MEQFFPAIGFNITEEPALCGLCVQSVNRYFSLARTCRLTEEKIIKYCKHKETTNKGLIPRNRLLSISPKEMREDHLHMPTFQCKICQYKTNYRETFTRHLLVHNDMSGAEIFSCEICPFKTKYKHCLKKHMIFHRSKSGVIRYKCEICKYKTKHKAALKSHHMVHEYYSDTETYECNMCKYVTKSRQYFRKHLMSHGIKFNLLLLFKCDLYDF</sequence>
<comment type="caution">
    <text evidence="7">The sequence shown here is derived from an EMBL/GenBank/DDBJ whole genome shotgun (WGS) entry which is preliminary data.</text>
</comment>
<evidence type="ECO:0000256" key="5">
    <source>
        <dbReference type="PROSITE-ProRule" id="PRU00042"/>
    </source>
</evidence>
<evidence type="ECO:0000313" key="8">
    <source>
        <dbReference type="Proteomes" id="UP001162164"/>
    </source>
</evidence>
<reference evidence="7" key="1">
    <citation type="journal article" date="2023" name="Insect Mol. Biol.">
        <title>Genome sequencing provides insights into the evolution of gene families encoding plant cell wall-degrading enzymes in longhorned beetles.</title>
        <authorList>
            <person name="Shin N.R."/>
            <person name="Okamura Y."/>
            <person name="Kirsch R."/>
            <person name="Pauchet Y."/>
        </authorList>
    </citation>
    <scope>NUCLEOTIDE SEQUENCE</scope>
    <source>
        <strain evidence="7">MMC_N1</strain>
    </source>
</reference>
<keyword evidence="1" id="KW-0479">Metal-binding</keyword>
<evidence type="ECO:0000259" key="6">
    <source>
        <dbReference type="PROSITE" id="PS50157"/>
    </source>
</evidence>
<evidence type="ECO:0000256" key="2">
    <source>
        <dbReference type="ARBA" id="ARBA00022737"/>
    </source>
</evidence>
<evidence type="ECO:0000256" key="4">
    <source>
        <dbReference type="ARBA" id="ARBA00022833"/>
    </source>
</evidence>
<keyword evidence="3 5" id="KW-0863">Zinc-finger</keyword>
<dbReference type="SMART" id="SM00355">
    <property type="entry name" value="ZnF_C2H2"/>
    <property type="match status" value="4"/>
</dbReference>
<feature type="domain" description="C2H2-type" evidence="6">
    <location>
        <begin position="143"/>
        <end position="165"/>
    </location>
</feature>
<dbReference type="SUPFAM" id="SSF57667">
    <property type="entry name" value="beta-beta-alpha zinc fingers"/>
    <property type="match status" value="1"/>
</dbReference>
<proteinExistence type="predicted"/>
<evidence type="ECO:0000256" key="1">
    <source>
        <dbReference type="ARBA" id="ARBA00022723"/>
    </source>
</evidence>
<evidence type="ECO:0000256" key="3">
    <source>
        <dbReference type="ARBA" id="ARBA00022771"/>
    </source>
</evidence>
<organism evidence="7 8">
    <name type="scientific">Molorchus minor</name>
    <dbReference type="NCBI Taxonomy" id="1323400"/>
    <lineage>
        <taxon>Eukaryota</taxon>
        <taxon>Metazoa</taxon>
        <taxon>Ecdysozoa</taxon>
        <taxon>Arthropoda</taxon>
        <taxon>Hexapoda</taxon>
        <taxon>Insecta</taxon>
        <taxon>Pterygota</taxon>
        <taxon>Neoptera</taxon>
        <taxon>Endopterygota</taxon>
        <taxon>Coleoptera</taxon>
        <taxon>Polyphaga</taxon>
        <taxon>Cucujiformia</taxon>
        <taxon>Chrysomeloidea</taxon>
        <taxon>Cerambycidae</taxon>
        <taxon>Lamiinae</taxon>
        <taxon>Monochamini</taxon>
        <taxon>Molorchus</taxon>
    </lineage>
</organism>
<dbReference type="InterPro" id="IPR036236">
    <property type="entry name" value="Znf_C2H2_sf"/>
</dbReference>
<keyword evidence="8" id="KW-1185">Reference proteome</keyword>
<evidence type="ECO:0000313" key="7">
    <source>
        <dbReference type="EMBL" id="KAJ8981124.1"/>
    </source>
</evidence>
<dbReference type="Proteomes" id="UP001162164">
    <property type="component" value="Unassembled WGS sequence"/>
</dbReference>
<protein>
    <recommendedName>
        <fullName evidence="6">C2H2-type domain-containing protein</fullName>
    </recommendedName>
</protein>